<dbReference type="EMBL" id="BAAAPF010000006">
    <property type="protein sequence ID" value="GAA2109480.1"/>
    <property type="molecule type" value="Genomic_DNA"/>
</dbReference>
<keyword evidence="2" id="KW-1185">Reference proteome</keyword>
<organism evidence="1 2">
    <name type="scientific">Streptomyces synnematoformans</name>
    <dbReference type="NCBI Taxonomy" id="415721"/>
    <lineage>
        <taxon>Bacteria</taxon>
        <taxon>Bacillati</taxon>
        <taxon>Actinomycetota</taxon>
        <taxon>Actinomycetes</taxon>
        <taxon>Kitasatosporales</taxon>
        <taxon>Streptomycetaceae</taxon>
        <taxon>Streptomyces</taxon>
    </lineage>
</organism>
<evidence type="ECO:0000313" key="1">
    <source>
        <dbReference type="EMBL" id="GAA2109480.1"/>
    </source>
</evidence>
<name>A0ABN2XDW9_9ACTN</name>
<protein>
    <submittedName>
        <fullName evidence="1">Uncharacterized protein</fullName>
    </submittedName>
</protein>
<dbReference type="RefSeq" id="WP_344287545.1">
    <property type="nucleotide sequence ID" value="NZ_BAAAPF010000006.1"/>
</dbReference>
<proteinExistence type="predicted"/>
<comment type="caution">
    <text evidence="1">The sequence shown here is derived from an EMBL/GenBank/DDBJ whole genome shotgun (WGS) entry which is preliminary data.</text>
</comment>
<dbReference type="Proteomes" id="UP001500443">
    <property type="component" value="Unassembled WGS sequence"/>
</dbReference>
<sequence>MSVPHFDLTSTQHRLLAELVRSTLPVPSREPHGAAARGLDPQQVAADVPDLLWMKLISDAGGLLSITTLGAAVYHRAEHEAAERRLAEVSAFADAVEAGLASGSARDRIPYALRKLAQGEFSLDQAVAWLA</sequence>
<gene>
    <name evidence="1" type="ORF">GCM10009802_05890</name>
</gene>
<accession>A0ABN2XDW9</accession>
<reference evidence="1 2" key="1">
    <citation type="journal article" date="2019" name="Int. J. Syst. Evol. Microbiol.">
        <title>The Global Catalogue of Microorganisms (GCM) 10K type strain sequencing project: providing services to taxonomists for standard genome sequencing and annotation.</title>
        <authorList>
            <consortium name="The Broad Institute Genomics Platform"/>
            <consortium name="The Broad Institute Genome Sequencing Center for Infectious Disease"/>
            <person name="Wu L."/>
            <person name="Ma J."/>
        </authorList>
    </citation>
    <scope>NUCLEOTIDE SEQUENCE [LARGE SCALE GENOMIC DNA]</scope>
    <source>
        <strain evidence="1 2">JCM 15481</strain>
    </source>
</reference>
<evidence type="ECO:0000313" key="2">
    <source>
        <dbReference type="Proteomes" id="UP001500443"/>
    </source>
</evidence>